<proteinExistence type="predicted"/>
<comment type="caution">
    <text evidence="3">The sequence shown here is derived from an EMBL/GenBank/DDBJ whole genome shotgun (WGS) entry which is preliminary data.</text>
</comment>
<reference evidence="3" key="1">
    <citation type="submission" date="2021-02" db="EMBL/GenBank/DDBJ databases">
        <authorList>
            <person name="Nowell W R."/>
        </authorList>
    </citation>
    <scope>NUCLEOTIDE SEQUENCE</scope>
</reference>
<evidence type="ECO:0000313" key="3">
    <source>
        <dbReference type="EMBL" id="CAF4094948.1"/>
    </source>
</evidence>
<feature type="region of interest" description="Disordered" evidence="1">
    <location>
        <begin position="295"/>
        <end position="355"/>
    </location>
</feature>
<evidence type="ECO:0000256" key="1">
    <source>
        <dbReference type="SAM" id="MobiDB-lite"/>
    </source>
</evidence>
<feature type="non-terminal residue" evidence="3">
    <location>
        <position position="893"/>
    </location>
</feature>
<evidence type="ECO:0000313" key="2">
    <source>
        <dbReference type="EMBL" id="CAF1290139.1"/>
    </source>
</evidence>
<dbReference type="AlphaFoldDB" id="A0A8S2Q8R9"/>
<sequence length="893" mass="96183">IVLTSRSKLLCTANPISVNASAKVTSLVICIPQIDDYDASVVSVVVTNTSSVGGIQITLNGQLYPPEGNSLAAFVTTMDWITALQIILILTSSVDSDVSLDHFVANLTIAYRLKVDAAKAQFPQLKTPGNFMNMNDVKNSFANIRRYTASDVQVTSSKYGWSVFTPKNPQDDSTTITVIECVFLITGVNVAYIRVTYTDQHQIQLLHPETGALLQFSSASNLSVYGLPPFHATALLIEFFPVEGQTIQTETIVIGLVCVFEVGLIQAATPMAPIATQTSVVTDAINIDDNRHRQVTTSADESVGVNSTEGSGGTVTESPSIQQTTTEYKVQKITRTAPSKGTGTTNCQQESNPNVVLTDGDDGSSFAYLDIQKIFVDKVSVIEAIQVDGVTSAAIAFLGPMKEILAGPYEIKGQVPLQGVPALAVSWINVIVPPNSDQTAIAVNVTYLVCFEEGIAVDIPPMDTTSGTDLGAIVKTTRHSIVHNCVKYRLMQNSTFLENPRSDVNITSYIRIPLSIAQDPVLKSVIVKGLNVGFMIVSWVDTYHNILSDPATGQTMTYSQLVDDSGTVAMYFLRVTLSTSRIKITVGPRSSVGGLPSITKMNFLACYPKSPPWGGFTNPSLTYQATNSQSFAPQPAFNNITTIQPLATKQPTVVTDASVTQSHFATTIQSITQISRLQGTDVQTFTSSFDSTTVNCNEHGGLLGTGTYPTNFEQGTTHTTHKPFKSQSESHKSIAATKSPTYTTVMSLPGHVCLNQVPLFGIYAMWILDVTVSANHKKPLDFINPGSGSGITFYSKEPQAIIFTLAYSAIISYFKVLSSNLNYFNITYHNELGDFLAHQLSSFGLNPMVTGLSDIYVSSIILTLLSTQDELPPADVSVDMGACVLYSALSSTT</sequence>
<dbReference type="EMBL" id="CAJNOK010018891">
    <property type="protein sequence ID" value="CAF1290139.1"/>
    <property type="molecule type" value="Genomic_DNA"/>
</dbReference>
<evidence type="ECO:0000313" key="4">
    <source>
        <dbReference type="Proteomes" id="UP000682733"/>
    </source>
</evidence>
<gene>
    <name evidence="2" type="ORF">OVA965_LOCUS28052</name>
    <name evidence="3" type="ORF">TMI583_LOCUS28800</name>
</gene>
<feature type="non-terminal residue" evidence="3">
    <location>
        <position position="1"/>
    </location>
</feature>
<dbReference type="Proteomes" id="UP000682733">
    <property type="component" value="Unassembled WGS sequence"/>
</dbReference>
<name>A0A8S2Q8R9_9BILA</name>
<protein>
    <submittedName>
        <fullName evidence="3">Uncharacterized protein</fullName>
    </submittedName>
</protein>
<accession>A0A8S2Q8R9</accession>
<organism evidence="3 4">
    <name type="scientific">Didymodactylos carnosus</name>
    <dbReference type="NCBI Taxonomy" id="1234261"/>
    <lineage>
        <taxon>Eukaryota</taxon>
        <taxon>Metazoa</taxon>
        <taxon>Spiralia</taxon>
        <taxon>Gnathifera</taxon>
        <taxon>Rotifera</taxon>
        <taxon>Eurotatoria</taxon>
        <taxon>Bdelloidea</taxon>
        <taxon>Philodinida</taxon>
        <taxon>Philodinidae</taxon>
        <taxon>Didymodactylos</taxon>
    </lineage>
</organism>
<dbReference type="EMBL" id="CAJOBA010040459">
    <property type="protein sequence ID" value="CAF4094948.1"/>
    <property type="molecule type" value="Genomic_DNA"/>
</dbReference>
<dbReference type="Proteomes" id="UP000677228">
    <property type="component" value="Unassembled WGS sequence"/>
</dbReference>